<accession>A0A0K9PGW8</accession>
<protein>
    <submittedName>
        <fullName evidence="2">Uncharacterized protein</fullName>
    </submittedName>
</protein>
<evidence type="ECO:0000256" key="1">
    <source>
        <dbReference type="SAM" id="MobiDB-lite"/>
    </source>
</evidence>
<keyword evidence="3" id="KW-1185">Reference proteome</keyword>
<dbReference type="AlphaFoldDB" id="A0A0K9PGW8"/>
<proteinExistence type="predicted"/>
<comment type="caution">
    <text evidence="2">The sequence shown here is derived from an EMBL/GenBank/DDBJ whole genome shotgun (WGS) entry which is preliminary data.</text>
</comment>
<sequence>MTSIGFSYAQIHTQQKACKEKAKMTVFVENHQKKKSEKTPSPLVPNSTEGQESLPPHLSSRKIKSGGGWFSF</sequence>
<gene>
    <name evidence="2" type="ORF">ZOSMA_241G00250</name>
</gene>
<feature type="region of interest" description="Disordered" evidence="1">
    <location>
        <begin position="29"/>
        <end position="72"/>
    </location>
</feature>
<dbReference type="EMBL" id="LFYR01000845">
    <property type="protein sequence ID" value="KMZ68303.1"/>
    <property type="molecule type" value="Genomic_DNA"/>
</dbReference>
<organism evidence="2 3">
    <name type="scientific">Zostera marina</name>
    <name type="common">Eelgrass</name>
    <dbReference type="NCBI Taxonomy" id="29655"/>
    <lineage>
        <taxon>Eukaryota</taxon>
        <taxon>Viridiplantae</taxon>
        <taxon>Streptophyta</taxon>
        <taxon>Embryophyta</taxon>
        <taxon>Tracheophyta</taxon>
        <taxon>Spermatophyta</taxon>
        <taxon>Magnoliopsida</taxon>
        <taxon>Liliopsida</taxon>
        <taxon>Zosteraceae</taxon>
        <taxon>Zostera</taxon>
    </lineage>
</organism>
<evidence type="ECO:0000313" key="3">
    <source>
        <dbReference type="Proteomes" id="UP000036987"/>
    </source>
</evidence>
<reference evidence="3" key="1">
    <citation type="journal article" date="2016" name="Nature">
        <title>The genome of the seagrass Zostera marina reveals angiosperm adaptation to the sea.</title>
        <authorList>
            <person name="Olsen J.L."/>
            <person name="Rouze P."/>
            <person name="Verhelst B."/>
            <person name="Lin Y.-C."/>
            <person name="Bayer T."/>
            <person name="Collen J."/>
            <person name="Dattolo E."/>
            <person name="De Paoli E."/>
            <person name="Dittami S."/>
            <person name="Maumus F."/>
            <person name="Michel G."/>
            <person name="Kersting A."/>
            <person name="Lauritano C."/>
            <person name="Lohaus R."/>
            <person name="Toepel M."/>
            <person name="Tonon T."/>
            <person name="Vanneste K."/>
            <person name="Amirebrahimi M."/>
            <person name="Brakel J."/>
            <person name="Bostroem C."/>
            <person name="Chovatia M."/>
            <person name="Grimwood J."/>
            <person name="Jenkins J.W."/>
            <person name="Jueterbock A."/>
            <person name="Mraz A."/>
            <person name="Stam W.T."/>
            <person name="Tice H."/>
            <person name="Bornberg-Bauer E."/>
            <person name="Green P.J."/>
            <person name="Pearson G.A."/>
            <person name="Procaccini G."/>
            <person name="Duarte C.M."/>
            <person name="Schmutz J."/>
            <person name="Reusch T.B.H."/>
            <person name="Van de Peer Y."/>
        </authorList>
    </citation>
    <scope>NUCLEOTIDE SEQUENCE [LARGE SCALE GENOMIC DNA]</scope>
    <source>
        <strain evidence="3">cv. Finnish</strain>
    </source>
</reference>
<name>A0A0K9PGW8_ZOSMR</name>
<evidence type="ECO:0000313" key="2">
    <source>
        <dbReference type="EMBL" id="KMZ68303.1"/>
    </source>
</evidence>
<dbReference type="Proteomes" id="UP000036987">
    <property type="component" value="Unassembled WGS sequence"/>
</dbReference>